<organism evidence="2 3">
    <name type="scientific">Amphritea japonica ATCC BAA-1530</name>
    <dbReference type="NCBI Taxonomy" id="1278309"/>
    <lineage>
        <taxon>Bacteria</taxon>
        <taxon>Pseudomonadati</taxon>
        <taxon>Pseudomonadota</taxon>
        <taxon>Gammaproteobacteria</taxon>
        <taxon>Oceanospirillales</taxon>
        <taxon>Oceanospirillaceae</taxon>
        <taxon>Amphritea</taxon>
    </lineage>
</organism>
<dbReference type="Gene3D" id="3.40.50.10140">
    <property type="entry name" value="Toll/interleukin-1 receptor homology (TIR) domain"/>
    <property type="match status" value="1"/>
</dbReference>
<dbReference type="OrthoDB" id="7055795at2"/>
<gene>
    <name evidence="2" type="ORF">AMJAP_2413</name>
</gene>
<dbReference type="SMART" id="SM00255">
    <property type="entry name" value="TIR"/>
    <property type="match status" value="1"/>
</dbReference>
<dbReference type="Proteomes" id="UP000595663">
    <property type="component" value="Chromosome"/>
</dbReference>
<dbReference type="InterPro" id="IPR027417">
    <property type="entry name" value="P-loop_NTPase"/>
</dbReference>
<feature type="domain" description="TIR" evidence="1">
    <location>
        <begin position="1"/>
        <end position="136"/>
    </location>
</feature>
<dbReference type="InterPro" id="IPR035897">
    <property type="entry name" value="Toll_tir_struct_dom_sf"/>
</dbReference>
<keyword evidence="3" id="KW-1185">Reference proteome</keyword>
<evidence type="ECO:0000313" key="2">
    <source>
        <dbReference type="EMBL" id="BBB27002.1"/>
    </source>
</evidence>
<dbReference type="RefSeq" id="WP_019620198.1">
    <property type="nucleotide sequence ID" value="NZ_AP014545.1"/>
</dbReference>
<proteinExistence type="predicted"/>
<evidence type="ECO:0000259" key="1">
    <source>
        <dbReference type="PROSITE" id="PS50104"/>
    </source>
</evidence>
<accession>A0A7R6STU3</accession>
<dbReference type="SUPFAM" id="SSF52200">
    <property type="entry name" value="Toll/Interleukin receptor TIR domain"/>
    <property type="match status" value="1"/>
</dbReference>
<protein>
    <recommendedName>
        <fullName evidence="1">TIR domain-containing protein</fullName>
    </recommendedName>
</protein>
<reference evidence="2 3" key="1">
    <citation type="journal article" date="2008" name="Int. J. Syst. Evol. Microbiol.">
        <title>Amphritea japonica sp. nov. and Amphritea balenae sp. nov., isolated from the sediment adjacent to sperm whale carcasses off Kagoshima, Japan.</title>
        <authorList>
            <person name="Miyazaki M."/>
            <person name="Nogi Y."/>
            <person name="Fujiwara Y."/>
            <person name="Kawato M."/>
            <person name="Nagahama T."/>
            <person name="Kubokawa K."/>
            <person name="Horikoshi K."/>
        </authorList>
    </citation>
    <scope>NUCLEOTIDE SEQUENCE [LARGE SCALE GENOMIC DNA]</scope>
    <source>
        <strain evidence="2 3">ATCC BAA-1530</strain>
    </source>
</reference>
<dbReference type="SUPFAM" id="SSF52540">
    <property type="entry name" value="P-loop containing nucleoside triphosphate hydrolases"/>
    <property type="match status" value="1"/>
</dbReference>
<evidence type="ECO:0000313" key="3">
    <source>
        <dbReference type="Proteomes" id="UP000595663"/>
    </source>
</evidence>
<dbReference type="InterPro" id="IPR000157">
    <property type="entry name" value="TIR_dom"/>
</dbReference>
<sequence length="823" mass="96121">MIKAFLSHSSKDKDGYVRNVAKWLGKDNIIYDEFTFEEGEKPLDEILKGLDNSSIFVIFLSESALSSSWVQREVVEAKIRLDDESLNKIFPIIIDDRLTYEDVRIPDWLRDNYNLKPIKRAQVASKRIHNKLRELSWSKHPQLKKRNTIFVGRNDHQEKFEERIHDFDKEKPTTIIVSGFSGVGRRTFLHRALYKTNITECSNKPSSILLDRNVSIEDFILKINDLGLVDLDKNIFSLADKTMEEKIQIIHKVMDSAYNSKELIYLVDDGCIVNYERCVSDWFVEVVDSYKKNGFPIFCISSRYNVNFKNRPRNESFYFVELNELNSNERKRLFKQLLELYEVSLDKVSFEDISALLSGFPDQAMFAVDVLKDDPATKIIDKIPTISEFNTDKASILLNKYENKEDVLDFIRLLAQFEVISSDFIFSLVSEEKYYPILERLAAEHIVELIGLDGEIIRLNDIVRDYIKRNRIKLKEEVLEVIQSQVKLIVDSDDVFERDSSEYIFTLKEALKNNIEIDEKLLIPSHYLRCMKDLYYSKGNLDRIIELADIILQKEKSLEYRVLQDIRYYLCLALAKKKNRRMLSEVQNIKGDEHTFLLGFYYRLSGRLKEALEKFEIIVDAKYVSDRAKREIVQIYVQLEEYDLALGYAKNNYEGHRGNQFHTQAYFNCLVNSENAQKHASTLKSLIENLRIIDSEQSNEIADISEAVFLAKVEGKEVEALDKIGDCVDMRPDNHYPLLAMCDLAIKYKNIELLTEGVLRLRNIRKRKNVSSRTFNKYESYVFALNGNITDAIKVIEKDLSRYPQESKDRIIRSIRECAKEKS</sequence>
<dbReference type="GO" id="GO:0007165">
    <property type="term" value="P:signal transduction"/>
    <property type="evidence" value="ECO:0007669"/>
    <property type="project" value="InterPro"/>
</dbReference>
<dbReference type="KEGG" id="ajp:AMJAP_2413"/>
<dbReference type="EMBL" id="AP014545">
    <property type="protein sequence ID" value="BBB27002.1"/>
    <property type="molecule type" value="Genomic_DNA"/>
</dbReference>
<name>A0A7R6STU3_9GAMM</name>
<dbReference type="Pfam" id="PF13676">
    <property type="entry name" value="TIR_2"/>
    <property type="match status" value="1"/>
</dbReference>
<dbReference type="AlphaFoldDB" id="A0A7R6STU3"/>
<dbReference type="PROSITE" id="PS50104">
    <property type="entry name" value="TIR"/>
    <property type="match status" value="1"/>
</dbReference>